<dbReference type="Proteomes" id="UP000289794">
    <property type="component" value="Chromosome"/>
</dbReference>
<sequence>MNNIPRRHHIVPQCYLKYFVNDSGKIKVFDKLKICEYYASPKDLAVRRDFYRDYLRSNELIWEEFYSMNVENSLPETFEKIINKSTKLKSTEKILVDEVKNKMSKIIITQLFRSEKWRRHSYNSFSPKIPLILKNTKEKLDLLKERTGETYISKTGLEAFAKNQYLELANHEIILNISCQILIDRNWILIRSKLYDKKIFTSDNPVVLYNEKLKSYKIEDNYITDSNNFIFFPISTQLFLMILPSNNTKLVDFGEYADCIIDGTKEIIDFQNFGQMIQASRQVFI</sequence>
<accession>A0A4P6LXA9</accession>
<organism evidence="1 2">
    <name type="scientific">Blautia producta</name>
    <dbReference type="NCBI Taxonomy" id="33035"/>
    <lineage>
        <taxon>Bacteria</taxon>
        <taxon>Bacillati</taxon>
        <taxon>Bacillota</taxon>
        <taxon>Clostridia</taxon>
        <taxon>Lachnospirales</taxon>
        <taxon>Lachnospiraceae</taxon>
        <taxon>Blautia</taxon>
    </lineage>
</organism>
<evidence type="ECO:0000313" key="2">
    <source>
        <dbReference type="Proteomes" id="UP000289794"/>
    </source>
</evidence>
<reference evidence="1 2" key="1">
    <citation type="submission" date="2019-01" db="EMBL/GenBank/DDBJ databases">
        <title>PMF-metabolizing Aryl O-demethylase.</title>
        <authorList>
            <person name="Kim M."/>
        </authorList>
    </citation>
    <scope>NUCLEOTIDE SEQUENCE [LARGE SCALE GENOMIC DNA]</scope>
    <source>
        <strain evidence="1 2">PMF1</strain>
    </source>
</reference>
<evidence type="ECO:0008006" key="3">
    <source>
        <dbReference type="Google" id="ProtNLM"/>
    </source>
</evidence>
<proteinExistence type="predicted"/>
<dbReference type="AlphaFoldDB" id="A0A4P6LXA9"/>
<gene>
    <name evidence="1" type="ORF">PMF13cell1_02313</name>
</gene>
<name>A0A4P6LXA9_9FIRM</name>
<dbReference type="Pfam" id="PF14022">
    <property type="entry name" value="DUF4238"/>
    <property type="match status" value="1"/>
</dbReference>
<dbReference type="KEGG" id="bpro:PMF13cell1_02313"/>
<protein>
    <recommendedName>
        <fullName evidence="3">DUF4238 domain-containing protein</fullName>
    </recommendedName>
</protein>
<evidence type="ECO:0000313" key="1">
    <source>
        <dbReference type="EMBL" id="QBE96766.1"/>
    </source>
</evidence>
<dbReference type="RefSeq" id="WP_130180795.1">
    <property type="nucleotide sequence ID" value="NZ_CP035945.1"/>
</dbReference>
<dbReference type="InterPro" id="IPR025332">
    <property type="entry name" value="DUF4238"/>
</dbReference>
<dbReference type="EMBL" id="CP035945">
    <property type="protein sequence ID" value="QBE96766.1"/>
    <property type="molecule type" value="Genomic_DNA"/>
</dbReference>